<dbReference type="PANTHER" id="PTHR33406">
    <property type="entry name" value="MEMBRANE PROTEIN MJ1562-RELATED"/>
    <property type="match status" value="1"/>
</dbReference>
<name>A0A370L993_9HYPH</name>
<keyword evidence="1" id="KW-0812">Transmembrane</keyword>
<gene>
    <name evidence="2" type="ORF">DWE98_10950</name>
</gene>
<dbReference type="Gene3D" id="1.20.1640.10">
    <property type="entry name" value="Multidrug efflux transporter AcrB transmembrane domain"/>
    <property type="match status" value="1"/>
</dbReference>
<dbReference type="AlphaFoldDB" id="A0A370L993"/>
<feature type="transmembrane region" description="Helical" evidence="1">
    <location>
        <begin position="699"/>
        <end position="720"/>
    </location>
</feature>
<accession>A0A370L993</accession>
<feature type="transmembrane region" description="Helical" evidence="1">
    <location>
        <begin position="726"/>
        <end position="751"/>
    </location>
</feature>
<feature type="transmembrane region" description="Helical" evidence="1">
    <location>
        <begin position="330"/>
        <end position="353"/>
    </location>
</feature>
<feature type="transmembrane region" description="Helical" evidence="1">
    <location>
        <begin position="650"/>
        <end position="679"/>
    </location>
</feature>
<protein>
    <recommendedName>
        <fullName evidence="4">Membrane transport protein MMPL domain-containing protein</fullName>
    </recommendedName>
</protein>
<dbReference type="Proteomes" id="UP000255207">
    <property type="component" value="Unassembled WGS sequence"/>
</dbReference>
<proteinExistence type="predicted"/>
<reference evidence="3" key="1">
    <citation type="submission" date="2018-07" db="EMBL/GenBank/DDBJ databases">
        <authorList>
            <person name="Safronova V.I."/>
            <person name="Chirak E.R."/>
            <person name="Sazanova A.L."/>
        </authorList>
    </citation>
    <scope>NUCLEOTIDE SEQUENCE [LARGE SCALE GENOMIC DNA]</scope>
    <source>
        <strain evidence="3">RCAM04685</strain>
    </source>
</reference>
<evidence type="ECO:0008006" key="4">
    <source>
        <dbReference type="Google" id="ProtNLM"/>
    </source>
</evidence>
<organism evidence="2 3">
    <name type="scientific">Bosea caraganae</name>
    <dbReference type="NCBI Taxonomy" id="2763117"/>
    <lineage>
        <taxon>Bacteria</taxon>
        <taxon>Pseudomonadati</taxon>
        <taxon>Pseudomonadota</taxon>
        <taxon>Alphaproteobacteria</taxon>
        <taxon>Hyphomicrobiales</taxon>
        <taxon>Boseaceae</taxon>
        <taxon>Bosea</taxon>
    </lineage>
</organism>
<evidence type="ECO:0000313" key="2">
    <source>
        <dbReference type="EMBL" id="RDJ26332.1"/>
    </source>
</evidence>
<feature type="transmembrane region" description="Helical" evidence="1">
    <location>
        <begin position="265"/>
        <end position="287"/>
    </location>
</feature>
<dbReference type="EMBL" id="QQTP01000004">
    <property type="protein sequence ID" value="RDJ26332.1"/>
    <property type="molecule type" value="Genomic_DNA"/>
</dbReference>
<dbReference type="GO" id="GO:0005886">
    <property type="term" value="C:plasma membrane"/>
    <property type="evidence" value="ECO:0007669"/>
    <property type="project" value="TreeGrafter"/>
</dbReference>
<sequence>MVAAGIFLVFSFRQANPLRTDLTALLPLEQQDPARQKANDLISRSLAKRFIVLISHKDRAQARARAAELAKALEETKLVRPIGDDFSPDQFRKLGTLYFAHRAGLLSPGDRDALLADQGQDLAERAMAQIVGPGAIADARLLKADPFLLLPSFLLNLPFPATKLALDEGMLALRDENGTHILLSANLLADPFDLTVQQTIVSTFNRYEAALDRLDPPSIRRLGAVFFAEAGAHKAIDESSWLAGFSLAGTILLILVAFRGLRPLFLNLLVIAAGVVCGLSACLLVFAQVHVAVLLFGISLIGVAADYGFYYTATIFAAEDKTPEQRLKEILPGLSMALLIAVLGYGALAIAPFPGLRQIAIFSAVGLVSAYITTVLWLPLADRRKRPAHAAQTLRFITGLSRLWTDRRWRVLRLGFCGVLVVIVAAGLGRISFDDDLRKLQPLDASLIADQSAITAVTGLNLTTQYLLVEAASDERALQLEEQIAPMLGQWQKSGLIKTAQSPAAYVPSLARQAENQRLQREKLIEPFRAELLEAIGLQAGDLNPAPDEKLALATALESRAIPFLNELVLEPGLHVVTLQGVTSPERIRQEIAGMAGIKFVDPTADLSALLGLYRFRALVLLACSLGVISLLAAWRYGSSGAARALAPSFVALLVVPCALGLLGYAFTFFNAMAMVLLLSFTMDYSVFCAEGKAESRPITLLAVWLAALATILSFGVLGFSSTPVVASFGLTVLLGVALAGLLAPIAAPALKEPGGS</sequence>
<feature type="transmembrane region" description="Helical" evidence="1">
    <location>
        <begin position="411"/>
        <end position="433"/>
    </location>
</feature>
<feature type="transmembrane region" description="Helical" evidence="1">
    <location>
        <begin position="618"/>
        <end position="638"/>
    </location>
</feature>
<keyword evidence="1" id="KW-1133">Transmembrane helix</keyword>
<feature type="transmembrane region" description="Helical" evidence="1">
    <location>
        <begin position="241"/>
        <end position="258"/>
    </location>
</feature>
<evidence type="ECO:0000256" key="1">
    <source>
        <dbReference type="SAM" id="Phobius"/>
    </source>
</evidence>
<dbReference type="PANTHER" id="PTHR33406:SF13">
    <property type="entry name" value="MEMBRANE PROTEIN YDFJ"/>
    <property type="match status" value="1"/>
</dbReference>
<feature type="transmembrane region" description="Helical" evidence="1">
    <location>
        <begin position="293"/>
        <end position="318"/>
    </location>
</feature>
<dbReference type="InterPro" id="IPR050545">
    <property type="entry name" value="Mycobact_MmpL"/>
</dbReference>
<keyword evidence="1" id="KW-0472">Membrane</keyword>
<dbReference type="SUPFAM" id="SSF82866">
    <property type="entry name" value="Multidrug efflux transporter AcrB transmembrane domain"/>
    <property type="match status" value="2"/>
</dbReference>
<feature type="transmembrane region" description="Helical" evidence="1">
    <location>
        <begin position="359"/>
        <end position="380"/>
    </location>
</feature>
<keyword evidence="3" id="KW-1185">Reference proteome</keyword>
<comment type="caution">
    <text evidence="2">The sequence shown here is derived from an EMBL/GenBank/DDBJ whole genome shotgun (WGS) entry which is preliminary data.</text>
</comment>
<evidence type="ECO:0000313" key="3">
    <source>
        <dbReference type="Proteomes" id="UP000255207"/>
    </source>
</evidence>